<feature type="domain" description="IclR-ED" evidence="5">
    <location>
        <begin position="69"/>
        <end position="255"/>
    </location>
</feature>
<dbReference type="STRING" id="1035.BN961_02037"/>
<dbReference type="SUPFAM" id="SSF55781">
    <property type="entry name" value="GAF domain-like"/>
    <property type="match status" value="1"/>
</dbReference>
<evidence type="ECO:0000256" key="1">
    <source>
        <dbReference type="ARBA" id="ARBA00023015"/>
    </source>
</evidence>
<dbReference type="AlphaFoldDB" id="A0A090MMJ2"/>
<gene>
    <name evidence="6" type="primary">iclR_3</name>
    <name evidence="6" type="ORF">BN961_02037</name>
</gene>
<keyword evidence="2" id="KW-0238">DNA-binding</keyword>
<name>A0A090MMJ2_AFIFE</name>
<reference evidence="6 7" key="1">
    <citation type="journal article" date="2014" name="Genome Announc.">
        <title>Genome Sequence of Afipia felis Strain 76713, Isolated in Hospital Water Using an Amoeba Co-Culture Procedure.</title>
        <authorList>
            <person name="Benamar S."/>
            <person name="La Scola B."/>
            <person name="Croce O."/>
        </authorList>
    </citation>
    <scope>NUCLEOTIDE SEQUENCE [LARGE SCALE GENOMIC DNA]</scope>
    <source>
        <strain evidence="6 7">76713</strain>
    </source>
</reference>
<dbReference type="PROSITE" id="PS51077">
    <property type="entry name" value="HTH_ICLR"/>
    <property type="match status" value="1"/>
</dbReference>
<dbReference type="Proteomes" id="UP000035762">
    <property type="component" value="Unassembled WGS sequence"/>
</dbReference>
<dbReference type="SUPFAM" id="SSF46785">
    <property type="entry name" value="Winged helix' DNA-binding domain"/>
    <property type="match status" value="1"/>
</dbReference>
<keyword evidence="7" id="KW-1185">Reference proteome</keyword>
<keyword evidence="1" id="KW-0805">Transcription regulation</keyword>
<dbReference type="CDD" id="cd00090">
    <property type="entry name" value="HTH_ARSR"/>
    <property type="match status" value="1"/>
</dbReference>
<dbReference type="Gene3D" id="1.10.10.10">
    <property type="entry name" value="Winged helix-like DNA-binding domain superfamily/Winged helix DNA-binding domain"/>
    <property type="match status" value="1"/>
</dbReference>
<proteinExistence type="predicted"/>
<dbReference type="SMART" id="SM00346">
    <property type="entry name" value="HTH_ICLR"/>
    <property type="match status" value="1"/>
</dbReference>
<keyword evidence="3" id="KW-0804">Transcription</keyword>
<dbReference type="GO" id="GO:0003700">
    <property type="term" value="F:DNA-binding transcription factor activity"/>
    <property type="evidence" value="ECO:0007669"/>
    <property type="project" value="TreeGrafter"/>
</dbReference>
<evidence type="ECO:0000256" key="2">
    <source>
        <dbReference type="ARBA" id="ARBA00023125"/>
    </source>
</evidence>
<dbReference type="InterPro" id="IPR005471">
    <property type="entry name" value="Tscrpt_reg_IclR_N"/>
</dbReference>
<evidence type="ECO:0000259" key="4">
    <source>
        <dbReference type="PROSITE" id="PS51077"/>
    </source>
</evidence>
<comment type="caution">
    <text evidence="6">The sequence shown here is derived from an EMBL/GenBank/DDBJ whole genome shotgun (WGS) entry which is preliminary data.</text>
</comment>
<dbReference type="Pfam" id="PF01614">
    <property type="entry name" value="IclR_C"/>
    <property type="match status" value="1"/>
</dbReference>
<protein>
    <submittedName>
        <fullName evidence="6">Acetate operon repressor</fullName>
    </submittedName>
</protein>
<dbReference type="InterPro" id="IPR029016">
    <property type="entry name" value="GAF-like_dom_sf"/>
</dbReference>
<dbReference type="GO" id="GO:0003677">
    <property type="term" value="F:DNA binding"/>
    <property type="evidence" value="ECO:0007669"/>
    <property type="project" value="UniProtKB-KW"/>
</dbReference>
<dbReference type="Gene3D" id="3.30.450.40">
    <property type="match status" value="1"/>
</dbReference>
<dbReference type="PANTHER" id="PTHR30136:SF24">
    <property type="entry name" value="HTH-TYPE TRANSCRIPTIONAL REPRESSOR ALLR"/>
    <property type="match status" value="1"/>
</dbReference>
<dbReference type="InterPro" id="IPR050707">
    <property type="entry name" value="HTH_MetabolicPath_Reg"/>
</dbReference>
<dbReference type="InterPro" id="IPR036390">
    <property type="entry name" value="WH_DNA-bd_sf"/>
</dbReference>
<sequence>MGMNELFGALKPLALLEAIAGLQHPASLAELAVNVGVPKPTMHRWLGSLEQAGLIQRTPDGRRYELAMRATQLAFSILSNRPGGALRHEILRRVVQEVGESCNLTVLDGTQVTYLDRVESKWPLRITFQQGSKVPAYCSASGKLFLALMQPAKRDLVISEMNFERMTEHTVVEKSALLNELSDIRRDGYALDREEFLAGLVCLAVPIIHQKGRNRVCAAALAIQAPVTRMSQAEMIKKIPILQNAAKAMSATISADVGAA</sequence>
<feature type="domain" description="HTH iclR-type" evidence="4">
    <location>
        <begin position="6"/>
        <end position="68"/>
    </location>
</feature>
<evidence type="ECO:0000313" key="7">
    <source>
        <dbReference type="Proteomes" id="UP000035762"/>
    </source>
</evidence>
<dbReference type="InterPro" id="IPR011991">
    <property type="entry name" value="ArsR-like_HTH"/>
</dbReference>
<dbReference type="EMBL" id="CCAZ020000001">
    <property type="protein sequence ID" value="CEG08621.1"/>
    <property type="molecule type" value="Genomic_DNA"/>
</dbReference>
<dbReference type="InterPro" id="IPR014757">
    <property type="entry name" value="Tscrpt_reg_IclR_C"/>
</dbReference>
<dbReference type="InterPro" id="IPR036388">
    <property type="entry name" value="WH-like_DNA-bd_sf"/>
</dbReference>
<accession>A0A090MMJ2</accession>
<evidence type="ECO:0000313" key="6">
    <source>
        <dbReference type="EMBL" id="CEG08621.1"/>
    </source>
</evidence>
<dbReference type="PANTHER" id="PTHR30136">
    <property type="entry name" value="HELIX-TURN-HELIX TRANSCRIPTIONAL REGULATOR, ICLR FAMILY"/>
    <property type="match status" value="1"/>
</dbReference>
<evidence type="ECO:0000259" key="5">
    <source>
        <dbReference type="PROSITE" id="PS51078"/>
    </source>
</evidence>
<evidence type="ECO:0000256" key="3">
    <source>
        <dbReference type="ARBA" id="ARBA00023163"/>
    </source>
</evidence>
<dbReference type="GO" id="GO:0045892">
    <property type="term" value="P:negative regulation of DNA-templated transcription"/>
    <property type="evidence" value="ECO:0007669"/>
    <property type="project" value="TreeGrafter"/>
</dbReference>
<dbReference type="PROSITE" id="PS51078">
    <property type="entry name" value="ICLR_ED"/>
    <property type="match status" value="1"/>
</dbReference>
<dbReference type="Pfam" id="PF09339">
    <property type="entry name" value="HTH_IclR"/>
    <property type="match status" value="1"/>
</dbReference>
<organism evidence="6 7">
    <name type="scientific">Afipia felis</name>
    <name type="common">Cat scratch disease bacillus</name>
    <dbReference type="NCBI Taxonomy" id="1035"/>
    <lineage>
        <taxon>Bacteria</taxon>
        <taxon>Pseudomonadati</taxon>
        <taxon>Pseudomonadota</taxon>
        <taxon>Alphaproteobacteria</taxon>
        <taxon>Hyphomicrobiales</taxon>
        <taxon>Nitrobacteraceae</taxon>
        <taxon>Afipia</taxon>
    </lineage>
</organism>